<proteinExistence type="predicted"/>
<feature type="region of interest" description="Disordered" evidence="1">
    <location>
        <begin position="395"/>
        <end position="431"/>
    </location>
</feature>
<feature type="compositionally biased region" description="Acidic residues" evidence="1">
    <location>
        <begin position="54"/>
        <end position="67"/>
    </location>
</feature>
<reference evidence="2" key="1">
    <citation type="submission" date="2017-01" db="EMBL/GenBank/DDBJ databases">
        <title>A deep insight into the sialotranscriptome of adult male and female Cluex tarsalis mosquitoes.</title>
        <authorList>
            <person name="Ribeiro J.M."/>
            <person name="Moreira F."/>
            <person name="Bernard K.A."/>
            <person name="Calvo E."/>
        </authorList>
    </citation>
    <scope>NUCLEOTIDE SEQUENCE</scope>
    <source>
        <strain evidence="2">Kern County</strain>
        <tissue evidence="2">Salivary glands</tissue>
    </source>
</reference>
<name>A0A1Q3F0N1_CULTA</name>
<evidence type="ECO:0000313" key="2">
    <source>
        <dbReference type="EMBL" id="JAV21115.1"/>
    </source>
</evidence>
<dbReference type="EMBL" id="GFDL01013930">
    <property type="protein sequence ID" value="JAV21115.1"/>
    <property type="molecule type" value="Transcribed_RNA"/>
</dbReference>
<sequence length="431" mass="48712">MNPALRGLLARAAVCEDMDVPCRALVPYVPRVSLLEDILAEAAPISEQLSSTESDSEEDGSSSDSDSDASTYPLGLLTQTSTLSWTAADLAALDEHISEYYTAHSDLDDEMDFLQHTDLRDAETRQDKQQEERCLAVVPYNPPVSLWQERKPEHEPKAVVFHASLVEALTNSGDSRGLKRKREKEPHPAVDSVVWKKPRTSKVYRAKRRPIAAAVVPIPTAIDLPGEDPEPVKVVTSNTTLSWGDEEVDFADWNISSGDIEEWERERQQALVQVKPVPSKVHQPRLVVIYGPIRSFWDPKLLSSPLLPLVNERKGQILKAQHNKLFRFAPYDKRDRKWRKVEKVVEQEVNSCRSLVIYTGSWWRQPEAELRYLLHPLLVGYLSFCRYVTQQSTMRQKVATGQGNRGTKRKVDWEEGGAASMKRPRAVNSAP</sequence>
<organism evidence="2">
    <name type="scientific">Culex tarsalis</name>
    <name type="common">Encephalitis mosquito</name>
    <dbReference type="NCBI Taxonomy" id="7177"/>
    <lineage>
        <taxon>Eukaryota</taxon>
        <taxon>Metazoa</taxon>
        <taxon>Ecdysozoa</taxon>
        <taxon>Arthropoda</taxon>
        <taxon>Hexapoda</taxon>
        <taxon>Insecta</taxon>
        <taxon>Pterygota</taxon>
        <taxon>Neoptera</taxon>
        <taxon>Endopterygota</taxon>
        <taxon>Diptera</taxon>
        <taxon>Nematocera</taxon>
        <taxon>Culicoidea</taxon>
        <taxon>Culicidae</taxon>
        <taxon>Culicinae</taxon>
        <taxon>Culicini</taxon>
        <taxon>Culex</taxon>
        <taxon>Culex</taxon>
    </lineage>
</organism>
<feature type="region of interest" description="Disordered" evidence="1">
    <location>
        <begin position="45"/>
        <end position="73"/>
    </location>
</feature>
<dbReference type="AlphaFoldDB" id="A0A1Q3F0N1"/>
<evidence type="ECO:0000256" key="1">
    <source>
        <dbReference type="SAM" id="MobiDB-lite"/>
    </source>
</evidence>
<accession>A0A1Q3F0N1</accession>
<protein>
    <submittedName>
        <fullName evidence="2">Uncharacterized protein</fullName>
    </submittedName>
</protein>